<dbReference type="Gene3D" id="2.10.230.10">
    <property type="entry name" value="Heat shock protein DnaJ, cysteine-rich domain"/>
    <property type="match status" value="1"/>
</dbReference>
<gene>
    <name evidence="2" type="ORF">UFOPK3522_00717</name>
</gene>
<dbReference type="EMBL" id="CAESAO010000048">
    <property type="protein sequence ID" value="CAB4342407.1"/>
    <property type="molecule type" value="Genomic_DNA"/>
</dbReference>
<reference evidence="2" key="1">
    <citation type="submission" date="2020-05" db="EMBL/GenBank/DDBJ databases">
        <authorList>
            <person name="Chiriac C."/>
            <person name="Salcher M."/>
            <person name="Ghai R."/>
            <person name="Kavagutti S V."/>
        </authorList>
    </citation>
    <scope>NUCLEOTIDE SEQUENCE</scope>
</reference>
<proteinExistence type="predicted"/>
<evidence type="ECO:0000256" key="1">
    <source>
        <dbReference type="SAM" id="MobiDB-lite"/>
    </source>
</evidence>
<feature type="compositionally biased region" description="Basic and acidic residues" evidence="1">
    <location>
        <begin position="1"/>
        <end position="12"/>
    </location>
</feature>
<protein>
    <submittedName>
        <fullName evidence="2">Unannotated protein</fullName>
    </submittedName>
</protein>
<accession>A0A6J5ZNI5</accession>
<dbReference type="AlphaFoldDB" id="A0A6J5ZNI5"/>
<feature type="compositionally biased region" description="Basic and acidic residues" evidence="1">
    <location>
        <begin position="50"/>
        <end position="74"/>
    </location>
</feature>
<organism evidence="2">
    <name type="scientific">freshwater metagenome</name>
    <dbReference type="NCBI Taxonomy" id="449393"/>
    <lineage>
        <taxon>unclassified sequences</taxon>
        <taxon>metagenomes</taxon>
        <taxon>ecological metagenomes</taxon>
    </lineage>
</organism>
<evidence type="ECO:0000313" key="2">
    <source>
        <dbReference type="EMBL" id="CAB4342407.1"/>
    </source>
</evidence>
<sequence length="74" mass="7896">MAEDKQEEKEPEGPIPCSPCRGTGKLNSNSGGEPHLVDCPWCEGSGVFIPEHDAQAARRPEGEPGDEKPQPAVD</sequence>
<dbReference type="InterPro" id="IPR036410">
    <property type="entry name" value="HSP_DnaJ_Cys-rich_dom_sf"/>
</dbReference>
<dbReference type="SUPFAM" id="SSF57938">
    <property type="entry name" value="DnaJ/Hsp40 cysteine-rich domain"/>
    <property type="match status" value="1"/>
</dbReference>
<feature type="region of interest" description="Disordered" evidence="1">
    <location>
        <begin position="1"/>
        <end position="74"/>
    </location>
</feature>
<name>A0A6J5ZNI5_9ZZZZ</name>